<evidence type="ECO:0000256" key="4">
    <source>
        <dbReference type="SAM" id="SignalP"/>
    </source>
</evidence>
<dbReference type="EMBL" id="JACCBY010000003">
    <property type="protein sequence ID" value="NYD90635.1"/>
    <property type="molecule type" value="Genomic_DNA"/>
</dbReference>
<gene>
    <name evidence="6" type="ORF">HD841_002432</name>
</gene>
<dbReference type="SUPFAM" id="SSF53187">
    <property type="entry name" value="Zn-dependent exopeptidases"/>
    <property type="match status" value="1"/>
</dbReference>
<dbReference type="PANTHER" id="PTHR30404:SF0">
    <property type="entry name" value="N-ACETYLMURAMOYL-L-ALANINE AMIDASE AMIC"/>
    <property type="match status" value="1"/>
</dbReference>
<dbReference type="InterPro" id="IPR002508">
    <property type="entry name" value="MurNAc-LAA_cat"/>
</dbReference>
<accession>A0A7Y9K3R6</accession>
<dbReference type="SMART" id="SM00646">
    <property type="entry name" value="Ami_3"/>
    <property type="match status" value="1"/>
</dbReference>
<proteinExistence type="predicted"/>
<evidence type="ECO:0000256" key="2">
    <source>
        <dbReference type="ARBA" id="ARBA00011901"/>
    </source>
</evidence>
<feature type="domain" description="MurNAc-LAA" evidence="5">
    <location>
        <begin position="250"/>
        <end position="404"/>
    </location>
</feature>
<dbReference type="PANTHER" id="PTHR30404">
    <property type="entry name" value="N-ACETYLMURAMOYL-L-ALANINE AMIDASE"/>
    <property type="match status" value="1"/>
</dbReference>
<dbReference type="AlphaFoldDB" id="A0A7Y9K3R6"/>
<reference evidence="6 7" key="2">
    <citation type="submission" date="2020-08" db="EMBL/GenBank/DDBJ databases">
        <title>The Agave Microbiome: Exploring the role of microbial communities in plant adaptations to desert environments.</title>
        <authorList>
            <person name="Partida-Martinez L.P."/>
        </authorList>
    </citation>
    <scope>NUCLEOTIDE SEQUENCE [LARGE SCALE GENOMIC DNA]</scope>
    <source>
        <strain evidence="6 7">AS2.3</strain>
    </source>
</reference>
<name>A0A7Y9K3R6_9SPHN</name>
<organism evidence="6 7">
    <name type="scientific">Sphingomonas melonis</name>
    <dbReference type="NCBI Taxonomy" id="152682"/>
    <lineage>
        <taxon>Bacteria</taxon>
        <taxon>Pseudomonadati</taxon>
        <taxon>Pseudomonadota</taxon>
        <taxon>Alphaproteobacteria</taxon>
        <taxon>Sphingomonadales</taxon>
        <taxon>Sphingomonadaceae</taxon>
        <taxon>Sphingomonas</taxon>
    </lineage>
</organism>
<keyword evidence="3 6" id="KW-0378">Hydrolase</keyword>
<dbReference type="RefSeq" id="WP_257015472.1">
    <property type="nucleotide sequence ID" value="NZ_JACCBY010000003.1"/>
</dbReference>
<evidence type="ECO:0000256" key="1">
    <source>
        <dbReference type="ARBA" id="ARBA00001561"/>
    </source>
</evidence>
<dbReference type="Proteomes" id="UP000517753">
    <property type="component" value="Unassembled WGS sequence"/>
</dbReference>
<dbReference type="GO" id="GO:0008745">
    <property type="term" value="F:N-acetylmuramoyl-L-alanine amidase activity"/>
    <property type="evidence" value="ECO:0007669"/>
    <property type="project" value="UniProtKB-EC"/>
</dbReference>
<feature type="chain" id="PRO_5031116549" description="N-acetylmuramoyl-L-alanine amidase" evidence="4">
    <location>
        <begin position="36"/>
        <end position="414"/>
    </location>
</feature>
<dbReference type="InterPro" id="IPR050695">
    <property type="entry name" value="N-acetylmuramoyl_amidase_3"/>
</dbReference>
<keyword evidence="4" id="KW-0732">Signal</keyword>
<comment type="caution">
    <text evidence="6">The sequence shown here is derived from an EMBL/GenBank/DDBJ whole genome shotgun (WGS) entry which is preliminary data.</text>
</comment>
<dbReference type="GO" id="GO:0009253">
    <property type="term" value="P:peptidoglycan catabolic process"/>
    <property type="evidence" value="ECO:0007669"/>
    <property type="project" value="InterPro"/>
</dbReference>
<dbReference type="GO" id="GO:0030288">
    <property type="term" value="C:outer membrane-bounded periplasmic space"/>
    <property type="evidence" value="ECO:0007669"/>
    <property type="project" value="TreeGrafter"/>
</dbReference>
<evidence type="ECO:0000313" key="6">
    <source>
        <dbReference type="EMBL" id="NYD90635.1"/>
    </source>
</evidence>
<feature type="signal peptide" evidence="4">
    <location>
        <begin position="1"/>
        <end position="35"/>
    </location>
</feature>
<evidence type="ECO:0000313" key="7">
    <source>
        <dbReference type="Proteomes" id="UP000517753"/>
    </source>
</evidence>
<comment type="catalytic activity">
    <reaction evidence="1">
        <text>Hydrolyzes the link between N-acetylmuramoyl residues and L-amino acid residues in certain cell-wall glycopeptides.</text>
        <dbReference type="EC" id="3.5.1.28"/>
    </reaction>
</comment>
<evidence type="ECO:0000259" key="5">
    <source>
        <dbReference type="SMART" id="SM00646"/>
    </source>
</evidence>
<dbReference type="CDD" id="cd02696">
    <property type="entry name" value="MurNAc-LAA"/>
    <property type="match status" value="1"/>
</dbReference>
<reference evidence="6 7" key="1">
    <citation type="submission" date="2020-07" db="EMBL/GenBank/DDBJ databases">
        <authorList>
            <person name="Partida-Martinez L."/>
            <person name="Huntemann M."/>
            <person name="Clum A."/>
            <person name="Wang J."/>
            <person name="Palaniappan K."/>
            <person name="Ritter S."/>
            <person name="Chen I.-M."/>
            <person name="Stamatis D."/>
            <person name="Reddy T."/>
            <person name="O'Malley R."/>
            <person name="Daum C."/>
            <person name="Shapiro N."/>
            <person name="Ivanova N."/>
            <person name="Kyrpides N."/>
            <person name="Woyke T."/>
        </authorList>
    </citation>
    <scope>NUCLEOTIDE SEQUENCE [LARGE SCALE GENOMIC DNA]</scope>
    <source>
        <strain evidence="6 7">AS2.3</strain>
    </source>
</reference>
<evidence type="ECO:0000256" key="3">
    <source>
        <dbReference type="ARBA" id="ARBA00022801"/>
    </source>
</evidence>
<dbReference type="EC" id="3.5.1.28" evidence="2"/>
<dbReference type="Pfam" id="PF01520">
    <property type="entry name" value="Amidase_3"/>
    <property type="match status" value="1"/>
</dbReference>
<sequence length="414" mass="44260">MAFRWTGALAARQGRPMFAILALILGWCTSVPAHAATAIRSIVVDRGRIIVRFDGPVIEATATVLRGSRQIALDVAQALPGVRAVTDGPVSGVRQVRRGDGTRVLFDLARPAVIGDGGFDADGDLTLAIEPATAGRFAAAAAAEPMRFFAVDLAQWTARPTYKVSVPVPPPARRVALPRVRGDDTRPLVVIDAGHGGVDPGAINPVTGLREKDVTLRIARAIRDALLASGRVRVALTRDDDRFLVLRERYGIARRLKASLFISVHCDSVGSGDASGASVYTLSEVASDKEAARLALRENKADVIAGVNLGNAGRDVSSILIDLTQRETMNSSASFARLLGREAKPRIPTKPVFHRMASLMVLKAPDMPSILFETGYISNPVDAAFLDSDEGRDRIAQSVTRAVEVHFARQLAGR</sequence>
<dbReference type="Gene3D" id="3.40.630.40">
    <property type="entry name" value="Zn-dependent exopeptidases"/>
    <property type="match status" value="1"/>
</dbReference>
<protein>
    <recommendedName>
        <fullName evidence="2">N-acetylmuramoyl-L-alanine amidase</fullName>
        <ecNumber evidence="2">3.5.1.28</ecNumber>
    </recommendedName>
</protein>
<keyword evidence="7" id="KW-1185">Reference proteome</keyword>